<dbReference type="PANTHER" id="PTHR47963">
    <property type="entry name" value="DEAD-BOX ATP-DEPENDENT RNA HELICASE 47, MITOCHONDRIAL"/>
    <property type="match status" value="1"/>
</dbReference>
<dbReference type="Pfam" id="PF00271">
    <property type="entry name" value="Helicase_C"/>
    <property type="match status" value="1"/>
</dbReference>
<evidence type="ECO:0000259" key="16">
    <source>
        <dbReference type="PROSITE" id="PS51195"/>
    </source>
</evidence>
<dbReference type="InterPro" id="IPR044742">
    <property type="entry name" value="DEAD/DEAH_RhlB"/>
</dbReference>
<evidence type="ECO:0000256" key="2">
    <source>
        <dbReference type="ARBA" id="ARBA00022490"/>
    </source>
</evidence>
<evidence type="ECO:0000256" key="13">
    <source>
        <dbReference type="SAM" id="MobiDB-lite"/>
    </source>
</evidence>
<keyword evidence="7" id="KW-0346">Stress response</keyword>
<dbReference type="SUPFAM" id="SSF52540">
    <property type="entry name" value="P-loop containing nucleoside triphosphate hydrolases"/>
    <property type="match status" value="1"/>
</dbReference>
<dbReference type="GO" id="GO:0005524">
    <property type="term" value="F:ATP binding"/>
    <property type="evidence" value="ECO:0007669"/>
    <property type="project" value="UniProtKB-KW"/>
</dbReference>
<dbReference type="PROSITE" id="PS00039">
    <property type="entry name" value="DEAD_ATP_HELICASE"/>
    <property type="match status" value="1"/>
</dbReference>
<dbReference type="InterPro" id="IPR014001">
    <property type="entry name" value="Helicase_ATP-bd"/>
</dbReference>
<dbReference type="OrthoDB" id="9805696at2"/>
<feature type="domain" description="DEAD-box RNA helicase Q" evidence="16">
    <location>
        <begin position="9"/>
        <end position="37"/>
    </location>
</feature>
<evidence type="ECO:0000313" key="17">
    <source>
        <dbReference type="EMBL" id="QHD49006.1"/>
    </source>
</evidence>
<dbReference type="PROSITE" id="PS51194">
    <property type="entry name" value="HELICASE_CTER"/>
    <property type="match status" value="1"/>
</dbReference>
<proteinExistence type="inferred from homology"/>
<feature type="short sequence motif" description="Q motif" evidence="11">
    <location>
        <begin position="9"/>
        <end position="37"/>
    </location>
</feature>
<dbReference type="InterPro" id="IPR012677">
    <property type="entry name" value="Nucleotide-bd_a/b_plait_sf"/>
</dbReference>
<evidence type="ECO:0000256" key="9">
    <source>
        <dbReference type="ARBA" id="ARBA00047984"/>
    </source>
</evidence>
<dbReference type="GO" id="GO:0009409">
    <property type="term" value="P:response to cold"/>
    <property type="evidence" value="ECO:0007669"/>
    <property type="project" value="TreeGrafter"/>
</dbReference>
<organism evidence="17 18">
    <name type="scientific">Vreelandella aquamarina</name>
    <dbReference type="NCBI Taxonomy" id="77097"/>
    <lineage>
        <taxon>Bacteria</taxon>
        <taxon>Pseudomonadati</taxon>
        <taxon>Pseudomonadota</taxon>
        <taxon>Gammaproteobacteria</taxon>
        <taxon>Oceanospirillales</taxon>
        <taxon>Halomonadaceae</taxon>
        <taxon>Vreelandella</taxon>
    </lineage>
</organism>
<sequence length="570" mass="61639">MTSTSVASPSFGDLALLPAVLSAVEAQGYETPSPIQAQTIPALLEGRDMLGQAQTGTGKTAAFALPLLSRLDMQRREPQVLVLAPTRELAQQVAVSFSKYGQNLQGLEVATLCGGQEYREQLGALKRGAQVVVGTPGRVIDHLDRGSLKLDGLSALVLDEADEMLRMGFIDDVKRVVADTPKDAQRVFFSATLPTEIERIVNRYLVNPVKVAIESRTTTGENIEQRIVRVDGGAKLEALSRILEVEPVDAAIVFVRTRAACTTLVEQLTARGVNAAGLSGDLDQSLRERTITRLKRGKVDVLIATDVAARGLDVPRITHVINYDLPQDAEAYTHRIGRTGRAGRSGIAITFAGFREGRKVGWMEQATGQKMTEMPLPDEAAIRAHRDDVFHHRVVAALTKGAEEQRALVERLVEEGHDAVELACAFAAMARADEAPIGRLQAPRKERAPRDGAPGKPGGARRERSSAPSEGMTRYRVSVGHKDGVKPGQLVGALANEGGIEGARIGRIDIRNAFSVVELPSGLPSTILAKMARARVAGRPLEISEDRAPERAPRRRRDDGDAPVRRRERA</sequence>
<keyword evidence="5 12" id="KW-0347">Helicase</keyword>
<feature type="region of interest" description="Disordered" evidence="13">
    <location>
        <begin position="538"/>
        <end position="570"/>
    </location>
</feature>
<dbReference type="KEGG" id="hmd:CTT34_04510"/>
<dbReference type="GO" id="GO:0042255">
    <property type="term" value="P:ribosome assembly"/>
    <property type="evidence" value="ECO:0007669"/>
    <property type="project" value="UniProtKB-ARBA"/>
</dbReference>
<comment type="catalytic activity">
    <reaction evidence="9">
        <text>ATP + H2O = ADP + phosphate + H(+)</text>
        <dbReference type="Rhea" id="RHEA:13065"/>
        <dbReference type="ChEBI" id="CHEBI:15377"/>
        <dbReference type="ChEBI" id="CHEBI:15378"/>
        <dbReference type="ChEBI" id="CHEBI:30616"/>
        <dbReference type="ChEBI" id="CHEBI:43474"/>
        <dbReference type="ChEBI" id="CHEBI:456216"/>
        <dbReference type="EC" id="3.6.4.13"/>
    </reaction>
</comment>
<evidence type="ECO:0000256" key="5">
    <source>
        <dbReference type="ARBA" id="ARBA00022806"/>
    </source>
</evidence>
<keyword evidence="2" id="KW-0963">Cytoplasm</keyword>
<dbReference type="PROSITE" id="PS51195">
    <property type="entry name" value="Q_MOTIF"/>
    <property type="match status" value="1"/>
</dbReference>
<dbReference type="Gene3D" id="3.30.70.330">
    <property type="match status" value="1"/>
</dbReference>
<feature type="domain" description="Helicase ATP-binding" evidence="14">
    <location>
        <begin position="40"/>
        <end position="211"/>
    </location>
</feature>
<evidence type="ECO:0000256" key="10">
    <source>
        <dbReference type="ARBA" id="ARBA00074363"/>
    </source>
</evidence>
<evidence type="ECO:0000256" key="3">
    <source>
        <dbReference type="ARBA" id="ARBA00022741"/>
    </source>
</evidence>
<dbReference type="InterPro" id="IPR000629">
    <property type="entry name" value="RNA-helicase_DEAD-box_CS"/>
</dbReference>
<keyword evidence="3 12" id="KW-0547">Nucleotide-binding</keyword>
<dbReference type="PROSITE" id="PS51192">
    <property type="entry name" value="HELICASE_ATP_BIND_1"/>
    <property type="match status" value="1"/>
</dbReference>
<evidence type="ECO:0000256" key="8">
    <source>
        <dbReference type="ARBA" id="ARBA00038437"/>
    </source>
</evidence>
<dbReference type="Pfam" id="PF00270">
    <property type="entry name" value="DEAD"/>
    <property type="match status" value="1"/>
</dbReference>
<dbReference type="SMART" id="SM00487">
    <property type="entry name" value="DEXDc"/>
    <property type="match status" value="1"/>
</dbReference>
<dbReference type="PANTHER" id="PTHR47963:SF8">
    <property type="entry name" value="ATP-DEPENDENT RNA HELICASE DEAD"/>
    <property type="match status" value="1"/>
</dbReference>
<protein>
    <recommendedName>
        <fullName evidence="10">DEAD-box ATP-dependent RNA helicase RhpA</fullName>
        <ecNumber evidence="1">3.6.4.13</ecNumber>
    </recommendedName>
</protein>
<feature type="compositionally biased region" description="Basic and acidic residues" evidence="13">
    <location>
        <begin position="542"/>
        <end position="570"/>
    </location>
</feature>
<dbReference type="InterPro" id="IPR005580">
    <property type="entry name" value="DbpA/CsdA_RNA-bd_dom"/>
</dbReference>
<dbReference type="Pfam" id="PF25399">
    <property type="entry name" value="DeaD_dimer"/>
    <property type="match status" value="1"/>
</dbReference>
<dbReference type="SMART" id="SM00490">
    <property type="entry name" value="HELICc"/>
    <property type="match status" value="1"/>
</dbReference>
<dbReference type="GO" id="GO:0003724">
    <property type="term" value="F:RNA helicase activity"/>
    <property type="evidence" value="ECO:0007669"/>
    <property type="project" value="UniProtKB-EC"/>
</dbReference>
<dbReference type="GO" id="GO:0033592">
    <property type="term" value="F:RNA strand annealing activity"/>
    <property type="evidence" value="ECO:0007669"/>
    <property type="project" value="TreeGrafter"/>
</dbReference>
<dbReference type="InterPro" id="IPR057325">
    <property type="entry name" value="DeaD_dimer"/>
</dbReference>
<keyword evidence="4 12" id="KW-0378">Hydrolase</keyword>
<dbReference type="Proteomes" id="UP000463949">
    <property type="component" value="Chromosome"/>
</dbReference>
<comment type="similarity">
    <text evidence="8 12">Belongs to the DEAD box helicase family.</text>
</comment>
<dbReference type="FunFam" id="3.40.50.300:FF:000108">
    <property type="entry name" value="ATP-dependent RNA helicase RhlE"/>
    <property type="match status" value="1"/>
</dbReference>
<dbReference type="InterPro" id="IPR014014">
    <property type="entry name" value="RNA_helicase_DEAD_Q_motif"/>
</dbReference>
<dbReference type="Gene3D" id="3.40.50.300">
    <property type="entry name" value="P-loop containing nucleotide triphosphate hydrolases"/>
    <property type="match status" value="2"/>
</dbReference>
<name>A0A857GKB0_9GAMM</name>
<dbReference type="EMBL" id="CP024621">
    <property type="protein sequence ID" value="QHD49006.1"/>
    <property type="molecule type" value="Genomic_DNA"/>
</dbReference>
<feature type="region of interest" description="Disordered" evidence="13">
    <location>
        <begin position="437"/>
        <end position="473"/>
    </location>
</feature>
<feature type="domain" description="Helicase C-terminal" evidence="15">
    <location>
        <begin position="222"/>
        <end position="382"/>
    </location>
</feature>
<dbReference type="CDD" id="cd12499">
    <property type="entry name" value="RRM_EcCsdA_like"/>
    <property type="match status" value="1"/>
</dbReference>
<evidence type="ECO:0000256" key="11">
    <source>
        <dbReference type="PROSITE-ProRule" id="PRU00552"/>
    </source>
</evidence>
<evidence type="ECO:0000313" key="18">
    <source>
        <dbReference type="Proteomes" id="UP000463949"/>
    </source>
</evidence>
<dbReference type="InterPro" id="IPR001650">
    <property type="entry name" value="Helicase_C-like"/>
</dbReference>
<dbReference type="CDD" id="cd18787">
    <property type="entry name" value="SF2_C_DEAD"/>
    <property type="match status" value="1"/>
</dbReference>
<gene>
    <name evidence="17" type="ORF">CTT34_04510</name>
</gene>
<dbReference type="CDD" id="cd00268">
    <property type="entry name" value="DEADc"/>
    <property type="match status" value="1"/>
</dbReference>
<dbReference type="RefSeq" id="WP_159341375.1">
    <property type="nucleotide sequence ID" value="NZ_CP024621.1"/>
</dbReference>
<dbReference type="GO" id="GO:0005840">
    <property type="term" value="C:ribosome"/>
    <property type="evidence" value="ECO:0007669"/>
    <property type="project" value="TreeGrafter"/>
</dbReference>
<evidence type="ECO:0000259" key="15">
    <source>
        <dbReference type="PROSITE" id="PS51194"/>
    </source>
</evidence>
<dbReference type="InterPro" id="IPR011545">
    <property type="entry name" value="DEAD/DEAH_box_helicase_dom"/>
</dbReference>
<dbReference type="Pfam" id="PF03880">
    <property type="entry name" value="DbpA"/>
    <property type="match status" value="1"/>
</dbReference>
<dbReference type="AlphaFoldDB" id="A0A857GKB0"/>
<reference evidence="17 18" key="1">
    <citation type="submission" date="2017-10" db="EMBL/GenBank/DDBJ databases">
        <title>Coral associated bacteria.</title>
        <authorList>
            <person name="Wang X."/>
        </authorList>
    </citation>
    <scope>NUCLEOTIDE SEQUENCE [LARGE SCALE GENOMIC DNA]</scope>
    <source>
        <strain evidence="17 18">SCSIO 43005</strain>
    </source>
</reference>
<dbReference type="EC" id="3.6.4.13" evidence="1"/>
<evidence type="ECO:0000259" key="14">
    <source>
        <dbReference type="PROSITE" id="PS51192"/>
    </source>
</evidence>
<dbReference type="GO" id="GO:0016787">
    <property type="term" value="F:hydrolase activity"/>
    <property type="evidence" value="ECO:0007669"/>
    <property type="project" value="UniProtKB-KW"/>
</dbReference>
<dbReference type="GO" id="GO:0005829">
    <property type="term" value="C:cytosol"/>
    <property type="evidence" value="ECO:0007669"/>
    <property type="project" value="TreeGrafter"/>
</dbReference>
<evidence type="ECO:0000256" key="6">
    <source>
        <dbReference type="ARBA" id="ARBA00022840"/>
    </source>
</evidence>
<accession>A0A857GKB0</accession>
<dbReference type="InterPro" id="IPR050547">
    <property type="entry name" value="DEAD_box_RNA_helicases"/>
</dbReference>
<evidence type="ECO:0000256" key="7">
    <source>
        <dbReference type="ARBA" id="ARBA00023016"/>
    </source>
</evidence>
<dbReference type="InterPro" id="IPR034415">
    <property type="entry name" value="CsdA_RRM"/>
</dbReference>
<dbReference type="InterPro" id="IPR027417">
    <property type="entry name" value="P-loop_NTPase"/>
</dbReference>
<keyword evidence="6 12" id="KW-0067">ATP-binding</keyword>
<evidence type="ECO:0000256" key="12">
    <source>
        <dbReference type="RuleBase" id="RU000492"/>
    </source>
</evidence>
<evidence type="ECO:0000256" key="1">
    <source>
        <dbReference type="ARBA" id="ARBA00012552"/>
    </source>
</evidence>
<evidence type="ECO:0000256" key="4">
    <source>
        <dbReference type="ARBA" id="ARBA00022801"/>
    </source>
</evidence>